<dbReference type="Proteomes" id="UP000037923">
    <property type="component" value="Unassembled WGS sequence"/>
</dbReference>
<dbReference type="RefSeq" id="XP_015662990.1">
    <property type="nucleotide sequence ID" value="XM_015797470.1"/>
</dbReference>
<dbReference type="GeneID" id="26901381"/>
<reference evidence="1 2" key="1">
    <citation type="submission" date="2015-07" db="EMBL/GenBank/DDBJ databases">
        <title>High-quality genome of monoxenous trypanosomatid Leptomonas pyrrhocoris.</title>
        <authorList>
            <person name="Flegontov P."/>
            <person name="Butenko A."/>
            <person name="Firsov S."/>
            <person name="Vlcek C."/>
            <person name="Logacheva M.D."/>
            <person name="Field M."/>
            <person name="Filatov D."/>
            <person name="Flegontova O."/>
            <person name="Gerasimov E."/>
            <person name="Jackson A.P."/>
            <person name="Kelly S."/>
            <person name="Opperdoes F."/>
            <person name="O'Reilly A."/>
            <person name="Votypka J."/>
            <person name="Yurchenko V."/>
            <person name="Lukes J."/>
        </authorList>
    </citation>
    <scope>NUCLEOTIDE SEQUENCE [LARGE SCALE GENOMIC DNA]</scope>
    <source>
        <strain evidence="1">H10</strain>
    </source>
</reference>
<proteinExistence type="predicted"/>
<dbReference type="EMBL" id="LGTL01000002">
    <property type="protein sequence ID" value="KPA84551.1"/>
    <property type="molecule type" value="Genomic_DNA"/>
</dbReference>
<dbReference type="EMBL" id="LGTL01000002">
    <property type="protein sequence ID" value="KPA84550.1"/>
    <property type="molecule type" value="Genomic_DNA"/>
</dbReference>
<keyword evidence="2" id="KW-1185">Reference proteome</keyword>
<organism evidence="1 2">
    <name type="scientific">Leptomonas pyrrhocoris</name>
    <name type="common">Firebug parasite</name>
    <dbReference type="NCBI Taxonomy" id="157538"/>
    <lineage>
        <taxon>Eukaryota</taxon>
        <taxon>Discoba</taxon>
        <taxon>Euglenozoa</taxon>
        <taxon>Kinetoplastea</taxon>
        <taxon>Metakinetoplastina</taxon>
        <taxon>Trypanosomatida</taxon>
        <taxon>Trypanosomatidae</taxon>
        <taxon>Leishmaniinae</taxon>
        <taxon>Leptomonas</taxon>
    </lineage>
</organism>
<dbReference type="AlphaFoldDB" id="A0A0M9G7X5"/>
<name>A0A0M9G7X5_LEPPY</name>
<evidence type="ECO:0000313" key="1">
    <source>
        <dbReference type="EMBL" id="KPA84550.1"/>
    </source>
</evidence>
<dbReference type="VEuPathDB" id="TriTrypDB:LpyrH10_02_0600"/>
<dbReference type="OrthoDB" id="264265at2759"/>
<accession>A0A0M9G7X5</accession>
<comment type="caution">
    <text evidence="1">The sequence shown here is derived from an EMBL/GenBank/DDBJ whole genome shotgun (WGS) entry which is preliminary data.</text>
</comment>
<gene>
    <name evidence="1" type="ORF">ABB37_01086</name>
</gene>
<dbReference type="OMA" id="QIVYHRI"/>
<evidence type="ECO:0000313" key="2">
    <source>
        <dbReference type="Proteomes" id="UP000037923"/>
    </source>
</evidence>
<dbReference type="RefSeq" id="XP_015662989.1">
    <property type="nucleotide sequence ID" value="XM_015797469.1"/>
</dbReference>
<protein>
    <submittedName>
        <fullName evidence="1">Uncharacterized protein</fullName>
    </submittedName>
</protein>
<sequence>MPSKAANGRPYPARDTRKAPVEKLVERVFIKKPRILSFSHRSAGSLRHPYAQLVYEASLGATARGDRLTYILEAFLDAKKEKTHWQRVERIFDSKLGDEHMEKMKLDLLFSPELLQCLEVLWSRVGGVSGGFMTEDAYRQFQQQLYFMLLDINDIGLVPATMQFIQEDIHTDCKSEAGLDFAGFATSILELADNWTPTRCIPDYVAFVRKITEAFTPEAKQTIEFTNEDDFRLNQDTFFIGGVIKPVQVNGETIYRRTTI</sequence>